<evidence type="ECO:0000313" key="2">
    <source>
        <dbReference type="Proteomes" id="UP000044098"/>
    </source>
</evidence>
<organism evidence="1 2">
    <name type="scientific">Achromobacter aegrifaciens</name>
    <dbReference type="NCBI Taxonomy" id="1287736"/>
    <lineage>
        <taxon>Bacteria</taxon>
        <taxon>Pseudomonadati</taxon>
        <taxon>Pseudomonadota</taxon>
        <taxon>Betaproteobacteria</taxon>
        <taxon>Burkholderiales</taxon>
        <taxon>Alcaligenaceae</taxon>
        <taxon>Achromobacter</taxon>
    </lineage>
</organism>
<protein>
    <submittedName>
        <fullName evidence="1">Uncharacterized protein</fullName>
    </submittedName>
</protein>
<evidence type="ECO:0000313" key="1">
    <source>
        <dbReference type="EMBL" id="CUJ71745.1"/>
    </source>
</evidence>
<dbReference type="AlphaFoldDB" id="A0AAD2J4W8"/>
<gene>
    <name evidence="1" type="ORF">ERS370000_05486</name>
</gene>
<comment type="caution">
    <text evidence="1">The sequence shown here is derived from an EMBL/GenBank/DDBJ whole genome shotgun (WGS) entry which is preliminary data.</text>
</comment>
<dbReference type="EMBL" id="CYTK01000012">
    <property type="protein sequence ID" value="CUJ71745.1"/>
    <property type="molecule type" value="Genomic_DNA"/>
</dbReference>
<sequence length="240" mass="27412">MPAAIKALYKSGFHRTTSPAIFMCGSLALRRLNVLVEVGLPSVKYGADVNRLRKKTELHLVPISLSKEGVRAKTKEDSLIDISYARIDAIYKETEELNAWRNHMEFVLPEDRQIVAFIGLLDRAIGERQSGSAVHYDRFKVRWNNSPGLLRRAQLDYMPTSELYELEVKIDAFSWGCAGRGFNYPHTAADLARSVRRHLETHGDTSQYQWLTDFHKRIMSHLNDTSSPHYEEVKHLAGKS</sequence>
<proteinExistence type="predicted"/>
<accession>A0AAD2J4W8</accession>
<dbReference type="Proteomes" id="UP000044098">
    <property type="component" value="Unassembled WGS sequence"/>
</dbReference>
<reference evidence="1 2" key="1">
    <citation type="submission" date="2015-09" db="EMBL/GenBank/DDBJ databases">
        <authorList>
            <consortium name="Pathogen Informatics"/>
        </authorList>
    </citation>
    <scope>NUCLEOTIDE SEQUENCE [LARGE SCALE GENOMIC DNA]</scope>
    <source>
        <strain evidence="1 2">2789STDY5608625</strain>
    </source>
</reference>
<name>A0AAD2J4W8_ACHAE</name>